<dbReference type="Proteomes" id="UP000239156">
    <property type="component" value="Unassembled WGS sequence"/>
</dbReference>
<proteinExistence type="predicted"/>
<feature type="transmembrane region" description="Helical" evidence="5">
    <location>
        <begin position="124"/>
        <end position="148"/>
    </location>
</feature>
<organism evidence="7 8">
    <name type="scientific">Puccinia striiformis</name>
    <dbReference type="NCBI Taxonomy" id="27350"/>
    <lineage>
        <taxon>Eukaryota</taxon>
        <taxon>Fungi</taxon>
        <taxon>Dikarya</taxon>
        <taxon>Basidiomycota</taxon>
        <taxon>Pucciniomycotina</taxon>
        <taxon>Pucciniomycetes</taxon>
        <taxon>Pucciniales</taxon>
        <taxon>Pucciniaceae</taxon>
        <taxon>Puccinia</taxon>
    </lineage>
</organism>
<feature type="transmembrane region" description="Helical" evidence="5">
    <location>
        <begin position="87"/>
        <end position="112"/>
    </location>
</feature>
<dbReference type="CDD" id="cd17364">
    <property type="entry name" value="MFS_PhT"/>
    <property type="match status" value="1"/>
</dbReference>
<evidence type="ECO:0000259" key="6">
    <source>
        <dbReference type="PROSITE" id="PS50850"/>
    </source>
</evidence>
<name>A0A2S4UC02_9BASI</name>
<comment type="subcellular location">
    <subcellularLocation>
        <location evidence="1">Membrane</location>
        <topology evidence="1">Multi-pass membrane protein</topology>
    </subcellularLocation>
</comment>
<dbReference type="VEuPathDB" id="FungiDB:PSHT_08617"/>
<feature type="transmembrane region" description="Helical" evidence="5">
    <location>
        <begin position="267"/>
        <end position="285"/>
    </location>
</feature>
<feature type="transmembrane region" description="Helical" evidence="5">
    <location>
        <begin position="440"/>
        <end position="458"/>
    </location>
</feature>
<dbReference type="Gene3D" id="1.20.1250.20">
    <property type="entry name" value="MFS general substrate transporter like domains"/>
    <property type="match status" value="2"/>
</dbReference>
<keyword evidence="3 5" id="KW-1133">Transmembrane helix</keyword>
<dbReference type="VEuPathDB" id="FungiDB:PSTT_16621"/>
<keyword evidence="2 5" id="KW-0812">Transmembrane</keyword>
<gene>
    <name evidence="7" type="ORF">PSTT_16621</name>
</gene>
<dbReference type="InterPro" id="IPR005828">
    <property type="entry name" value="MFS_sugar_transport-like"/>
</dbReference>
<dbReference type="PROSITE" id="PS50850">
    <property type="entry name" value="MFS"/>
    <property type="match status" value="1"/>
</dbReference>
<sequence length="571" mass="62176">MGLYHAKEVACTRKRIYHLFRDYIAVKLPYIVRQEMEQRTTSNKGIFESKSASLEVVTASTPVGPQDQSLVTKNERKWIPNFSEAKLLLIASTGFFIDAYDLFTINLVVPILNIQYNGKLGSKLGNAALAGGLLKAATNIGCIVGQILFGTLGDVYGRRIVYPAALALAILGTILTISAPNSLGPQGVFIWMTIMRILMGIGIGGDYPMSASVVSDRANINRRGLLLTFTFAMQGWGNLAGAIVCIVVLTAFKDSIQGAGETGHFNAVWRLILGVILVPAIATLYQRLKLPESDRMTEVLNERKSNGKSTLVVGPEVVDQLASKEIHASPPSSQPHFHQFSKSKLSAFNEFKAYFGKWRHLKHLIATTSCWFLLDLSFYGIALNQSMVIADIGYDKATEPWQNAFDNTKANLIITLAGFLPGYYFTMFFIEYIGRKPIQVGGFLIEGLLLAIVAGDFAKLSTQPGGFLVCFILLQFFFNFGANTTTFVYPAEIFPTRVRGFASGISAAGGKLGAVIAALCFGELSEKIGTNSVLWILAGTSFLGAGISMLLPETKGWDADEADGFEQSQQT</sequence>
<feature type="transmembrane region" description="Helical" evidence="5">
    <location>
        <begin position="225"/>
        <end position="252"/>
    </location>
</feature>
<feature type="transmembrane region" description="Helical" evidence="5">
    <location>
        <begin position="533"/>
        <end position="551"/>
    </location>
</feature>
<dbReference type="Pfam" id="PF00083">
    <property type="entry name" value="Sugar_tr"/>
    <property type="match status" value="1"/>
</dbReference>
<reference evidence="7" key="1">
    <citation type="submission" date="2017-12" db="EMBL/GenBank/DDBJ databases">
        <title>Gene loss provides genomic basis for host adaptation in cereal stripe rust fungi.</title>
        <authorList>
            <person name="Xia C."/>
        </authorList>
    </citation>
    <scope>NUCLEOTIDE SEQUENCE [LARGE SCALE GENOMIC DNA]</scope>
    <source>
        <strain evidence="7">93-210</strain>
    </source>
</reference>
<dbReference type="InterPro" id="IPR005829">
    <property type="entry name" value="Sugar_transporter_CS"/>
</dbReference>
<keyword evidence="4 5" id="KW-0472">Membrane</keyword>
<dbReference type="SUPFAM" id="SSF103473">
    <property type="entry name" value="MFS general substrate transporter"/>
    <property type="match status" value="1"/>
</dbReference>
<evidence type="ECO:0000256" key="2">
    <source>
        <dbReference type="ARBA" id="ARBA00022692"/>
    </source>
</evidence>
<evidence type="ECO:0000256" key="5">
    <source>
        <dbReference type="SAM" id="Phobius"/>
    </source>
</evidence>
<protein>
    <recommendedName>
        <fullName evidence="6">Major facilitator superfamily (MFS) profile domain-containing protein</fullName>
    </recommendedName>
</protein>
<dbReference type="PANTHER" id="PTHR24064">
    <property type="entry name" value="SOLUTE CARRIER FAMILY 22 MEMBER"/>
    <property type="match status" value="1"/>
</dbReference>
<feature type="transmembrane region" description="Helical" evidence="5">
    <location>
        <begin position="186"/>
        <end position="204"/>
    </location>
</feature>
<accession>A0A2S4UC02</accession>
<feature type="domain" description="Major facilitator superfamily (MFS) profile" evidence="6">
    <location>
        <begin position="87"/>
        <end position="556"/>
    </location>
</feature>
<evidence type="ECO:0000313" key="7">
    <source>
        <dbReference type="EMBL" id="POV94843.1"/>
    </source>
</evidence>
<feature type="transmembrane region" description="Helical" evidence="5">
    <location>
        <begin position="465"/>
        <end position="489"/>
    </location>
</feature>
<dbReference type="GO" id="GO:0016020">
    <property type="term" value="C:membrane"/>
    <property type="evidence" value="ECO:0007669"/>
    <property type="project" value="UniProtKB-SubCell"/>
</dbReference>
<evidence type="ECO:0000256" key="1">
    <source>
        <dbReference type="ARBA" id="ARBA00004141"/>
    </source>
</evidence>
<feature type="transmembrane region" description="Helical" evidence="5">
    <location>
        <begin position="412"/>
        <end position="434"/>
    </location>
</feature>
<evidence type="ECO:0000256" key="4">
    <source>
        <dbReference type="ARBA" id="ARBA00023136"/>
    </source>
</evidence>
<dbReference type="EMBL" id="PKSL01000385">
    <property type="protein sequence ID" value="POV94843.1"/>
    <property type="molecule type" value="Genomic_DNA"/>
</dbReference>
<comment type="caution">
    <text evidence="7">The sequence shown here is derived from an EMBL/GenBank/DDBJ whole genome shotgun (WGS) entry which is preliminary data.</text>
</comment>
<keyword evidence="8" id="KW-1185">Reference proteome</keyword>
<dbReference type="PROSITE" id="PS00216">
    <property type="entry name" value="SUGAR_TRANSPORT_1"/>
    <property type="match status" value="1"/>
</dbReference>
<feature type="transmembrane region" description="Helical" evidence="5">
    <location>
        <begin position="160"/>
        <end position="180"/>
    </location>
</feature>
<dbReference type="InterPro" id="IPR036259">
    <property type="entry name" value="MFS_trans_sf"/>
</dbReference>
<feature type="transmembrane region" description="Helical" evidence="5">
    <location>
        <begin position="501"/>
        <end position="521"/>
    </location>
</feature>
<dbReference type="InterPro" id="IPR020846">
    <property type="entry name" value="MFS_dom"/>
</dbReference>
<dbReference type="GO" id="GO:0022857">
    <property type="term" value="F:transmembrane transporter activity"/>
    <property type="evidence" value="ECO:0007669"/>
    <property type="project" value="InterPro"/>
</dbReference>
<dbReference type="AlphaFoldDB" id="A0A2S4UC02"/>
<evidence type="ECO:0000313" key="8">
    <source>
        <dbReference type="Proteomes" id="UP000239156"/>
    </source>
</evidence>
<evidence type="ECO:0000256" key="3">
    <source>
        <dbReference type="ARBA" id="ARBA00022989"/>
    </source>
</evidence>